<dbReference type="InterPro" id="IPR001841">
    <property type="entry name" value="Znf_RING"/>
</dbReference>
<feature type="region of interest" description="Disordered" evidence="5">
    <location>
        <begin position="263"/>
        <end position="284"/>
    </location>
</feature>
<evidence type="ECO:0000256" key="5">
    <source>
        <dbReference type="SAM" id="MobiDB-lite"/>
    </source>
</evidence>
<dbReference type="EMBL" id="JARBDR010000337">
    <property type="protein sequence ID" value="KAJ8315171.1"/>
    <property type="molecule type" value="Genomic_DNA"/>
</dbReference>
<reference evidence="7 8" key="1">
    <citation type="submission" date="2022-12" db="EMBL/GenBank/DDBJ databases">
        <title>Chromosome-level genome of Tegillarca granosa.</title>
        <authorList>
            <person name="Kim J."/>
        </authorList>
    </citation>
    <scope>NUCLEOTIDE SEQUENCE [LARGE SCALE GENOMIC DNA]</scope>
    <source>
        <strain evidence="7">Teg-2019</strain>
        <tissue evidence="7">Adductor muscle</tissue>
    </source>
</reference>
<protein>
    <recommendedName>
        <fullName evidence="6">RING-type domain-containing protein</fullName>
    </recommendedName>
</protein>
<name>A0ABQ9FCY3_TEGGR</name>
<evidence type="ECO:0000259" key="6">
    <source>
        <dbReference type="PROSITE" id="PS50089"/>
    </source>
</evidence>
<dbReference type="Gene3D" id="1.10.1170.10">
    <property type="entry name" value="Inhibitor Of Apoptosis Protein (2mihbC-IAP-1), Chain A"/>
    <property type="match status" value="3"/>
</dbReference>
<comment type="caution">
    <text evidence="7">The sequence shown here is derived from an EMBL/GenBank/DDBJ whole genome shotgun (WGS) entry which is preliminary data.</text>
</comment>
<proteinExistence type="inferred from homology"/>
<evidence type="ECO:0000256" key="4">
    <source>
        <dbReference type="PROSITE-ProRule" id="PRU00175"/>
    </source>
</evidence>
<dbReference type="CDD" id="cd00022">
    <property type="entry name" value="BIR"/>
    <property type="match status" value="3"/>
</dbReference>
<dbReference type="InterPro" id="IPR001370">
    <property type="entry name" value="BIR_rpt"/>
</dbReference>
<organism evidence="7 8">
    <name type="scientific">Tegillarca granosa</name>
    <name type="common">Malaysian cockle</name>
    <name type="synonym">Anadara granosa</name>
    <dbReference type="NCBI Taxonomy" id="220873"/>
    <lineage>
        <taxon>Eukaryota</taxon>
        <taxon>Metazoa</taxon>
        <taxon>Spiralia</taxon>
        <taxon>Lophotrochozoa</taxon>
        <taxon>Mollusca</taxon>
        <taxon>Bivalvia</taxon>
        <taxon>Autobranchia</taxon>
        <taxon>Pteriomorphia</taxon>
        <taxon>Arcoida</taxon>
        <taxon>Arcoidea</taxon>
        <taxon>Arcidae</taxon>
        <taxon>Tegillarca</taxon>
    </lineage>
</organism>
<dbReference type="InterPro" id="IPR050784">
    <property type="entry name" value="IAP"/>
</dbReference>
<dbReference type="Pfam" id="PF00653">
    <property type="entry name" value="BIR"/>
    <property type="match status" value="3"/>
</dbReference>
<evidence type="ECO:0000256" key="1">
    <source>
        <dbReference type="ARBA" id="ARBA00006672"/>
    </source>
</evidence>
<dbReference type="PANTHER" id="PTHR10044">
    <property type="entry name" value="INHIBITOR OF APOPTOSIS"/>
    <property type="match status" value="1"/>
</dbReference>
<comment type="similarity">
    <text evidence="1">Belongs to the IAP family.</text>
</comment>
<dbReference type="SMART" id="SM00238">
    <property type="entry name" value="BIR"/>
    <property type="match status" value="3"/>
</dbReference>
<gene>
    <name evidence="7" type="ORF">KUTeg_007321</name>
</gene>
<feature type="domain" description="RING-type" evidence="6">
    <location>
        <begin position="923"/>
        <end position="957"/>
    </location>
</feature>
<dbReference type="SUPFAM" id="SSF57924">
    <property type="entry name" value="Inhibitor of apoptosis (IAP) repeat"/>
    <property type="match status" value="3"/>
</dbReference>
<evidence type="ECO:0000313" key="7">
    <source>
        <dbReference type="EMBL" id="KAJ8315171.1"/>
    </source>
</evidence>
<sequence length="970" mass="112462">MNTNEYLRNVIENYHENFYFHMQRYFGNNVNSKCSLSALRETDKVLDLESDKVLNVKQNSNESRDYESYIKTWIIFSVLIAILTKNASSFLSMTFNNEKEYNFTVIECTKVSVLNNIKCIKNNALEPKDNDNPTEAIERCTDITTENHKPSINSKCNQTLNCSNNSCTSECREESMIKESDSCIKSNTVVSVCPETDCVNMTKNIDKSIKSNECEFTNQNTKQVLIRPFLKNGSSGSPAININIKSYINQIDDNIKRIVAHHRQNRQKEKNILRKRRSRPDNSKKFFRGGLSHFDQQRTRSNKFQTISSVSKVNTTAYNLFKMDENFFDIKDNSFQQQSVEERTEEVGCSEILPRLAKNINKECEEGTNTTESICKMKLDKIKMTEKKFIRKPHTGEISVSYKKLSSLSMNKRKAWLLQKEIHSWFSSGFLTFPDYKSFSREWHRSSFPERRYHVYTLLTMQERLETFRVWPSDAVVSKIDLVEAGFVYKGEGYQVECDTCHLVKSDWLVDDVPLIIHKKLKPDCEFLKTTFPDLQVLISQNETDNANQVKGHQSLVNQMDSMSIRNHASQNELNLPTNVKNEETQRNMRPQNSFITAPQQQPLFDGAFTSMNPSTLFPPGATALPTNDGLSIAGVPPRHPDFATIQQRIWTFRPWPYGHIQDPVYLVDAGFYYIVDFCFILGKEDIVRCYFCDIGLAEWDAEDDPWAEHARHSPECEYLKREKGLEFIENIQVSWRQIYCPRHPEYSDYHVRVETYTNWPSHLDQRPNALAEAGFYYTGEDDVVRCHYCDGGLRQWEPGDVPWTEHARWFPFCKYIVKIKGLAFVEDIARRYNLLTQSQAVDPETQMIDDAFSEGERYSNLPDAVYDRILELGYTCQQINRAFHYHVQMTEQAAMKTPSDIENLEPEKLLDMNKQLRSQLICNICNKNESSIVFSPCGHRNTCENCSKDLSTCKTCGSRIDAKYKSYLA</sequence>
<evidence type="ECO:0000313" key="8">
    <source>
        <dbReference type="Proteomes" id="UP001217089"/>
    </source>
</evidence>
<dbReference type="Gene3D" id="3.30.40.10">
    <property type="entry name" value="Zinc/RING finger domain, C3HC4 (zinc finger)"/>
    <property type="match status" value="1"/>
</dbReference>
<keyword evidence="2 4" id="KW-0863">Zinc-finger</keyword>
<keyword evidence="3" id="KW-0862">Zinc</keyword>
<accession>A0ABQ9FCY3</accession>
<dbReference type="Pfam" id="PF13920">
    <property type="entry name" value="zf-C3HC4_3"/>
    <property type="match status" value="1"/>
</dbReference>
<dbReference type="InterPro" id="IPR013083">
    <property type="entry name" value="Znf_RING/FYVE/PHD"/>
</dbReference>
<dbReference type="SMART" id="SM00184">
    <property type="entry name" value="RING"/>
    <property type="match status" value="1"/>
</dbReference>
<dbReference type="PROSITE" id="PS01282">
    <property type="entry name" value="BIR_REPEAT_1"/>
    <property type="match status" value="1"/>
</dbReference>
<dbReference type="Proteomes" id="UP001217089">
    <property type="component" value="Unassembled WGS sequence"/>
</dbReference>
<dbReference type="PROSITE" id="PS50089">
    <property type="entry name" value="ZF_RING_2"/>
    <property type="match status" value="1"/>
</dbReference>
<keyword evidence="8" id="KW-1185">Reference proteome</keyword>
<dbReference type="PANTHER" id="PTHR10044:SF139">
    <property type="entry name" value="DEATH-ASSOCIATED INHIBITOR OF APOPTOSIS 2"/>
    <property type="match status" value="1"/>
</dbReference>
<evidence type="ECO:0000256" key="3">
    <source>
        <dbReference type="ARBA" id="ARBA00022833"/>
    </source>
</evidence>
<dbReference type="PROSITE" id="PS50143">
    <property type="entry name" value="BIR_REPEAT_2"/>
    <property type="match status" value="3"/>
</dbReference>
<evidence type="ECO:0000256" key="2">
    <source>
        <dbReference type="ARBA" id="ARBA00022771"/>
    </source>
</evidence>
<keyword evidence="2 4" id="KW-0479">Metal-binding</keyword>